<feature type="region of interest" description="Disordered" evidence="1">
    <location>
        <begin position="44"/>
        <end position="65"/>
    </location>
</feature>
<dbReference type="EMBL" id="JANPWB010000011">
    <property type="protein sequence ID" value="KAJ1122985.1"/>
    <property type="molecule type" value="Genomic_DNA"/>
</dbReference>
<keyword evidence="3" id="KW-1185">Reference proteome</keyword>
<dbReference type="Proteomes" id="UP001066276">
    <property type="component" value="Chromosome 7"/>
</dbReference>
<accession>A0AAV7P410</accession>
<gene>
    <name evidence="2" type="ORF">NDU88_001458</name>
</gene>
<dbReference type="AlphaFoldDB" id="A0AAV7P410"/>
<evidence type="ECO:0000313" key="3">
    <source>
        <dbReference type="Proteomes" id="UP001066276"/>
    </source>
</evidence>
<evidence type="ECO:0000256" key="1">
    <source>
        <dbReference type="SAM" id="MobiDB-lite"/>
    </source>
</evidence>
<proteinExistence type="predicted"/>
<reference evidence="2" key="1">
    <citation type="journal article" date="2022" name="bioRxiv">
        <title>Sequencing and chromosome-scale assembly of the giantPleurodeles waltlgenome.</title>
        <authorList>
            <person name="Brown T."/>
            <person name="Elewa A."/>
            <person name="Iarovenko S."/>
            <person name="Subramanian E."/>
            <person name="Araus A.J."/>
            <person name="Petzold A."/>
            <person name="Susuki M."/>
            <person name="Suzuki K.-i.T."/>
            <person name="Hayashi T."/>
            <person name="Toyoda A."/>
            <person name="Oliveira C."/>
            <person name="Osipova E."/>
            <person name="Leigh N.D."/>
            <person name="Simon A."/>
            <person name="Yun M.H."/>
        </authorList>
    </citation>
    <scope>NUCLEOTIDE SEQUENCE</scope>
    <source>
        <strain evidence="2">20211129_DDA</strain>
        <tissue evidence="2">Liver</tissue>
    </source>
</reference>
<sequence length="75" mass="7874">MTPSASYVILGESSSVPRGYRFSSPTGASDPGSVPRPLQVRRTSGCLGLPSVTGKTNKGNKGSANVWLFGTPERY</sequence>
<feature type="compositionally biased region" description="Polar residues" evidence="1">
    <location>
        <begin position="53"/>
        <end position="63"/>
    </location>
</feature>
<comment type="caution">
    <text evidence="2">The sequence shown here is derived from an EMBL/GenBank/DDBJ whole genome shotgun (WGS) entry which is preliminary data.</text>
</comment>
<name>A0AAV7P410_PLEWA</name>
<protein>
    <submittedName>
        <fullName evidence="2">Uncharacterized protein</fullName>
    </submittedName>
</protein>
<evidence type="ECO:0000313" key="2">
    <source>
        <dbReference type="EMBL" id="KAJ1122985.1"/>
    </source>
</evidence>
<organism evidence="2 3">
    <name type="scientific">Pleurodeles waltl</name>
    <name type="common">Iberian ribbed newt</name>
    <dbReference type="NCBI Taxonomy" id="8319"/>
    <lineage>
        <taxon>Eukaryota</taxon>
        <taxon>Metazoa</taxon>
        <taxon>Chordata</taxon>
        <taxon>Craniata</taxon>
        <taxon>Vertebrata</taxon>
        <taxon>Euteleostomi</taxon>
        <taxon>Amphibia</taxon>
        <taxon>Batrachia</taxon>
        <taxon>Caudata</taxon>
        <taxon>Salamandroidea</taxon>
        <taxon>Salamandridae</taxon>
        <taxon>Pleurodelinae</taxon>
        <taxon>Pleurodeles</taxon>
    </lineage>
</organism>